<dbReference type="eggNOG" id="COG1309">
    <property type="taxonomic scope" value="Bacteria"/>
</dbReference>
<protein>
    <submittedName>
        <fullName evidence="5">Putative transcriptional regulator, TetR family</fullName>
    </submittedName>
</protein>
<feature type="region of interest" description="Disordered" evidence="3">
    <location>
        <begin position="207"/>
        <end position="232"/>
    </location>
</feature>
<dbReference type="SUPFAM" id="SSF48498">
    <property type="entry name" value="Tetracyclin repressor-like, C-terminal domain"/>
    <property type="match status" value="1"/>
</dbReference>
<evidence type="ECO:0000256" key="3">
    <source>
        <dbReference type="SAM" id="MobiDB-lite"/>
    </source>
</evidence>
<dbReference type="HOGENOM" id="CLU_069356_1_2_11"/>
<dbReference type="PROSITE" id="PS50977">
    <property type="entry name" value="HTH_TETR_2"/>
    <property type="match status" value="1"/>
</dbReference>
<dbReference type="EMBL" id="CP006850">
    <property type="protein sequence ID" value="AHH19198.1"/>
    <property type="molecule type" value="Genomic_DNA"/>
</dbReference>
<dbReference type="PANTHER" id="PTHR30328">
    <property type="entry name" value="TRANSCRIPTIONAL REPRESSOR"/>
    <property type="match status" value="1"/>
</dbReference>
<feature type="domain" description="HTH tetR-type" evidence="4">
    <location>
        <begin position="10"/>
        <end position="70"/>
    </location>
</feature>
<accession>W5TJN7</accession>
<dbReference type="STRING" id="1415166.NONO_c44140"/>
<keyword evidence="1 2" id="KW-0238">DNA-binding</keyword>
<feature type="DNA-binding region" description="H-T-H motif" evidence="2">
    <location>
        <begin position="33"/>
        <end position="52"/>
    </location>
</feature>
<evidence type="ECO:0000259" key="4">
    <source>
        <dbReference type="PROSITE" id="PS50977"/>
    </source>
</evidence>
<organism evidence="5 6">
    <name type="scientific">Nocardia nova SH22a</name>
    <dbReference type="NCBI Taxonomy" id="1415166"/>
    <lineage>
        <taxon>Bacteria</taxon>
        <taxon>Bacillati</taxon>
        <taxon>Actinomycetota</taxon>
        <taxon>Actinomycetes</taxon>
        <taxon>Mycobacteriales</taxon>
        <taxon>Nocardiaceae</taxon>
        <taxon>Nocardia</taxon>
    </lineage>
</organism>
<keyword evidence="6" id="KW-1185">Reference proteome</keyword>
<evidence type="ECO:0000313" key="6">
    <source>
        <dbReference type="Proteomes" id="UP000019150"/>
    </source>
</evidence>
<proteinExistence type="predicted"/>
<dbReference type="InterPro" id="IPR050109">
    <property type="entry name" value="HTH-type_TetR-like_transc_reg"/>
</dbReference>
<sequence length="232" mass="25241">MTVATSLDTDTTRDRILTAATDEFAQYGIAGARIDRIARRAKTSKERLYAHFRSKQQLYRFVAERELVAMLAATRLDAEDLPGYAGRVHDYFMANPDHLRLMHWNLLEVTDADAPGDPFQEAVRQTMRSGIEQLTLAQAAGHLDPVWDPIDIMVLVNQIALAWAWQPGVIDLADGQVRNPSIAARRAAIVAAVARLFPAAAGAEVPPVNSGIDGTSPGLVPQDRGVRSCGSG</sequence>
<dbReference type="SUPFAM" id="SSF46689">
    <property type="entry name" value="Homeodomain-like"/>
    <property type="match status" value="1"/>
</dbReference>
<dbReference type="PRINTS" id="PR00455">
    <property type="entry name" value="HTHTETR"/>
</dbReference>
<dbReference type="InterPro" id="IPR009057">
    <property type="entry name" value="Homeodomain-like_sf"/>
</dbReference>
<reference evidence="5 6" key="1">
    <citation type="journal article" date="2014" name="Appl. Environ. Microbiol.">
        <title>Insights into the Microbial Degradation of Rubber and Gutta-Percha by Analysis of the Complete Genome of Nocardia nova SH22a.</title>
        <authorList>
            <person name="Luo Q."/>
            <person name="Hiessl S."/>
            <person name="Poehlein A."/>
            <person name="Daniel R."/>
            <person name="Steinbuchel A."/>
        </authorList>
    </citation>
    <scope>NUCLEOTIDE SEQUENCE [LARGE SCALE GENOMIC DNA]</scope>
    <source>
        <strain evidence="5">SH22a</strain>
    </source>
</reference>
<dbReference type="AlphaFoldDB" id="W5TJN7"/>
<dbReference type="KEGG" id="nno:NONO_c44140"/>
<dbReference type="Pfam" id="PF17926">
    <property type="entry name" value="TetR_C_21"/>
    <property type="match status" value="1"/>
</dbReference>
<dbReference type="GO" id="GO:0006355">
    <property type="term" value="P:regulation of DNA-templated transcription"/>
    <property type="evidence" value="ECO:0007669"/>
    <property type="project" value="UniProtKB-ARBA"/>
</dbReference>
<name>W5TJN7_9NOCA</name>
<evidence type="ECO:0000313" key="5">
    <source>
        <dbReference type="EMBL" id="AHH19198.1"/>
    </source>
</evidence>
<dbReference type="InterPro" id="IPR041467">
    <property type="entry name" value="Sco4008_C"/>
</dbReference>
<dbReference type="Proteomes" id="UP000019150">
    <property type="component" value="Chromosome"/>
</dbReference>
<dbReference type="Pfam" id="PF00440">
    <property type="entry name" value="TetR_N"/>
    <property type="match status" value="1"/>
</dbReference>
<dbReference type="InterPro" id="IPR036271">
    <property type="entry name" value="Tet_transcr_reg_TetR-rel_C_sf"/>
</dbReference>
<evidence type="ECO:0000256" key="1">
    <source>
        <dbReference type="ARBA" id="ARBA00023125"/>
    </source>
</evidence>
<dbReference type="GO" id="GO:0003677">
    <property type="term" value="F:DNA binding"/>
    <property type="evidence" value="ECO:0007669"/>
    <property type="project" value="UniProtKB-UniRule"/>
</dbReference>
<dbReference type="PANTHER" id="PTHR30328:SF54">
    <property type="entry name" value="HTH-TYPE TRANSCRIPTIONAL REPRESSOR SCO4008"/>
    <property type="match status" value="1"/>
</dbReference>
<evidence type="ECO:0000256" key="2">
    <source>
        <dbReference type="PROSITE-ProRule" id="PRU00335"/>
    </source>
</evidence>
<dbReference type="InterPro" id="IPR001647">
    <property type="entry name" value="HTH_TetR"/>
</dbReference>
<dbReference type="Gene3D" id="1.10.357.10">
    <property type="entry name" value="Tetracycline Repressor, domain 2"/>
    <property type="match status" value="1"/>
</dbReference>
<dbReference type="PATRIC" id="fig|1415166.3.peg.4533"/>
<gene>
    <name evidence="5" type="ORF">NONO_c44140</name>
</gene>